<organism evidence="1 2">
    <name type="scientific">Canavalia gladiata</name>
    <name type="common">Sword bean</name>
    <name type="synonym">Dolichos gladiatus</name>
    <dbReference type="NCBI Taxonomy" id="3824"/>
    <lineage>
        <taxon>Eukaryota</taxon>
        <taxon>Viridiplantae</taxon>
        <taxon>Streptophyta</taxon>
        <taxon>Embryophyta</taxon>
        <taxon>Tracheophyta</taxon>
        <taxon>Spermatophyta</taxon>
        <taxon>Magnoliopsida</taxon>
        <taxon>eudicotyledons</taxon>
        <taxon>Gunneridae</taxon>
        <taxon>Pentapetalae</taxon>
        <taxon>rosids</taxon>
        <taxon>fabids</taxon>
        <taxon>Fabales</taxon>
        <taxon>Fabaceae</taxon>
        <taxon>Papilionoideae</taxon>
        <taxon>50 kb inversion clade</taxon>
        <taxon>NPAAA clade</taxon>
        <taxon>indigoferoid/millettioid clade</taxon>
        <taxon>Phaseoleae</taxon>
        <taxon>Canavalia</taxon>
    </lineage>
</organism>
<reference evidence="1 2" key="1">
    <citation type="submission" date="2024-01" db="EMBL/GenBank/DDBJ databases">
        <title>The genomes of 5 underutilized Papilionoideae crops provide insights into root nodulation and disease resistanc.</title>
        <authorList>
            <person name="Jiang F."/>
        </authorList>
    </citation>
    <scope>NUCLEOTIDE SEQUENCE [LARGE SCALE GENOMIC DNA]</scope>
    <source>
        <strain evidence="1">LVBAO_FW01</strain>
        <tissue evidence="1">Leaves</tissue>
    </source>
</reference>
<dbReference type="EMBL" id="JAYMYQ010000004">
    <property type="protein sequence ID" value="KAK7338692.1"/>
    <property type="molecule type" value="Genomic_DNA"/>
</dbReference>
<evidence type="ECO:0000313" key="1">
    <source>
        <dbReference type="EMBL" id="KAK7338692.1"/>
    </source>
</evidence>
<comment type="caution">
    <text evidence="1">The sequence shown here is derived from an EMBL/GenBank/DDBJ whole genome shotgun (WGS) entry which is preliminary data.</text>
</comment>
<protein>
    <submittedName>
        <fullName evidence="1">Uncharacterized protein</fullName>
    </submittedName>
</protein>
<gene>
    <name evidence="1" type="ORF">VNO77_19318</name>
</gene>
<evidence type="ECO:0000313" key="2">
    <source>
        <dbReference type="Proteomes" id="UP001367508"/>
    </source>
</evidence>
<name>A0AAN9LRB7_CANGL</name>
<proteinExistence type="predicted"/>
<dbReference type="AlphaFoldDB" id="A0AAN9LRB7"/>
<accession>A0AAN9LRB7</accession>
<sequence length="178" mass="19590">MVINRLDLNIDPIRIRFQASYTKRFGSHQNHYLLPRRDTTSVDVAGPEALPYPSHAIASITSESGSSLSPPLSLRRCLHLDQARLVLGVCGLFYGCGALSNRWSRRTWAEESDLSMSLCALVRVYVKPSAIVSFAHLRGDHRSSIILAACTTFAIGHGSKPITHKSHAVGNPIDDVER</sequence>
<dbReference type="Proteomes" id="UP001367508">
    <property type="component" value="Unassembled WGS sequence"/>
</dbReference>
<keyword evidence="2" id="KW-1185">Reference proteome</keyword>